<proteinExistence type="predicted"/>
<reference evidence="2 3" key="1">
    <citation type="submission" date="2024-03" db="EMBL/GenBank/DDBJ databases">
        <authorList>
            <person name="Martinez-Hernandez J."/>
        </authorList>
    </citation>
    <scope>NUCLEOTIDE SEQUENCE [LARGE SCALE GENOMIC DNA]</scope>
</reference>
<dbReference type="InterPro" id="IPR052343">
    <property type="entry name" value="Retrotransposon-Effector_Assoc"/>
</dbReference>
<accession>A0AAV1W6X6</accession>
<keyword evidence="3" id="KW-1185">Reference proteome</keyword>
<dbReference type="AlphaFoldDB" id="A0AAV1W6X6"/>
<feature type="domain" description="Reverse transcriptase" evidence="1">
    <location>
        <begin position="288"/>
        <end position="466"/>
    </location>
</feature>
<dbReference type="InterPro" id="IPR043502">
    <property type="entry name" value="DNA/RNA_pol_sf"/>
</dbReference>
<dbReference type="PROSITE" id="PS50878">
    <property type="entry name" value="RT_POL"/>
    <property type="match status" value="1"/>
</dbReference>
<protein>
    <recommendedName>
        <fullName evidence="1">Reverse transcriptase domain-containing protein</fullName>
    </recommendedName>
</protein>
<dbReference type="InterPro" id="IPR000477">
    <property type="entry name" value="RT_dom"/>
</dbReference>
<sequence>MSRLDRFFVNDCWLLKWGNVVQQALSRSFYDHCPILLKNDVPDWGPSPFRSNNCWFSHPGFSKFVNDEWNKFEVVGRGSYVFKEKLKILKGVLKAWNKEHFGILDKKIVDQVNIINSIDAKESEGDLTSEEVSSRRVATVHLWRFSMQKDSLLCQKSRLRWLWYGDCNSKLFHASINRRRLSNAILGLNIEGVWVDDPVHIKDFVRSSFHNRFSESHWNRPKLDGVDFNCISKAENNFLTARFEELEIKEAVWGCDGDKSPGPDGFNFAFIKNSWESFKGDIYSMVEDFFHTGSLAKGCNASIVVLVPKNECLQGLGEFRPISLVGCIYKIISKLLAGRLKKVLHLIISDSQSAFMKWRYIMDGVLIANEIIEQAKKSNADDCFIFKVNFEKAYDSVNWSFLLYMMERMGFCCRWRNWIKACLQSNSVSILVNGSPTTEFGMCRGLRQGDSIAPFLFIIVAEGLVV</sequence>
<name>A0AAV1W6X6_LUPLU</name>
<dbReference type="Proteomes" id="UP001497480">
    <property type="component" value="Unassembled WGS sequence"/>
</dbReference>
<evidence type="ECO:0000313" key="2">
    <source>
        <dbReference type="EMBL" id="CAL0304706.1"/>
    </source>
</evidence>
<dbReference type="EMBL" id="CAXHTB010000004">
    <property type="protein sequence ID" value="CAL0304706.1"/>
    <property type="molecule type" value="Genomic_DNA"/>
</dbReference>
<dbReference type="PANTHER" id="PTHR46890">
    <property type="entry name" value="NON-LTR RETROLELEMENT REVERSE TRANSCRIPTASE-LIKE PROTEIN-RELATED"/>
    <property type="match status" value="1"/>
</dbReference>
<gene>
    <name evidence="2" type="ORF">LLUT_LOCUS5766</name>
</gene>
<dbReference type="Pfam" id="PF00078">
    <property type="entry name" value="RVT_1"/>
    <property type="match status" value="1"/>
</dbReference>
<evidence type="ECO:0000259" key="1">
    <source>
        <dbReference type="PROSITE" id="PS50878"/>
    </source>
</evidence>
<organism evidence="2 3">
    <name type="scientific">Lupinus luteus</name>
    <name type="common">European yellow lupine</name>
    <dbReference type="NCBI Taxonomy" id="3873"/>
    <lineage>
        <taxon>Eukaryota</taxon>
        <taxon>Viridiplantae</taxon>
        <taxon>Streptophyta</taxon>
        <taxon>Embryophyta</taxon>
        <taxon>Tracheophyta</taxon>
        <taxon>Spermatophyta</taxon>
        <taxon>Magnoliopsida</taxon>
        <taxon>eudicotyledons</taxon>
        <taxon>Gunneridae</taxon>
        <taxon>Pentapetalae</taxon>
        <taxon>rosids</taxon>
        <taxon>fabids</taxon>
        <taxon>Fabales</taxon>
        <taxon>Fabaceae</taxon>
        <taxon>Papilionoideae</taxon>
        <taxon>50 kb inversion clade</taxon>
        <taxon>genistoids sensu lato</taxon>
        <taxon>core genistoids</taxon>
        <taxon>Genisteae</taxon>
        <taxon>Lupinus</taxon>
    </lineage>
</organism>
<dbReference type="PANTHER" id="PTHR46890:SF50">
    <property type="entry name" value="RNA-DIRECTED DNA POLYMERASE, EUKARYOTA, REVERSE TRANSCRIPTASE ZINC-BINDING DOMAIN PROTEIN-RELATED"/>
    <property type="match status" value="1"/>
</dbReference>
<dbReference type="SUPFAM" id="SSF56672">
    <property type="entry name" value="DNA/RNA polymerases"/>
    <property type="match status" value="1"/>
</dbReference>
<evidence type="ECO:0000313" key="3">
    <source>
        <dbReference type="Proteomes" id="UP001497480"/>
    </source>
</evidence>
<comment type="caution">
    <text evidence="2">The sequence shown here is derived from an EMBL/GenBank/DDBJ whole genome shotgun (WGS) entry which is preliminary data.</text>
</comment>
<dbReference type="CDD" id="cd01650">
    <property type="entry name" value="RT_nLTR_like"/>
    <property type="match status" value="1"/>
</dbReference>